<evidence type="ECO:0000313" key="3">
    <source>
        <dbReference type="Proteomes" id="UP001647436"/>
    </source>
</evidence>
<dbReference type="InterPro" id="IPR050712">
    <property type="entry name" value="NAD(P)H-dep_reductase"/>
</dbReference>
<dbReference type="SUPFAM" id="SSF52218">
    <property type="entry name" value="Flavoproteins"/>
    <property type="match status" value="1"/>
</dbReference>
<dbReference type="PANTHER" id="PTHR30543:SF21">
    <property type="entry name" value="NAD(P)H-DEPENDENT FMN REDUCTASE LOT6"/>
    <property type="match status" value="1"/>
</dbReference>
<dbReference type="RefSeq" id="WP_211458147.1">
    <property type="nucleotide sequence ID" value="NZ_JAANES010000004.1"/>
</dbReference>
<dbReference type="InterPro" id="IPR005025">
    <property type="entry name" value="FMN_Rdtase-like_dom"/>
</dbReference>
<dbReference type="GO" id="GO:0016491">
    <property type="term" value="F:oxidoreductase activity"/>
    <property type="evidence" value="ECO:0007669"/>
    <property type="project" value="UniProtKB-KW"/>
</dbReference>
<dbReference type="PANTHER" id="PTHR30543">
    <property type="entry name" value="CHROMATE REDUCTASE"/>
    <property type="match status" value="1"/>
</dbReference>
<accession>A0ABS5LWS4</accession>
<dbReference type="Gene3D" id="3.40.50.360">
    <property type="match status" value="1"/>
</dbReference>
<comment type="caution">
    <text evidence="2">The sequence shown here is derived from an EMBL/GenBank/DDBJ whole genome shotgun (WGS) entry which is preliminary data.</text>
</comment>
<proteinExistence type="predicted"/>
<reference evidence="2 3" key="1">
    <citation type="submission" date="2020-03" db="EMBL/GenBank/DDBJ databases">
        <title>The role of nitrogen metabolism on polyethylene biodegradation.</title>
        <authorList>
            <person name="Peixoto J."/>
            <person name="Vizzotto C.S."/>
            <person name="Ramos A."/>
            <person name="Alves G."/>
            <person name="Steindorff A."/>
            <person name="Kruger R."/>
        </authorList>
    </citation>
    <scope>NUCLEOTIDE SEQUENCE [LARGE SCALE GENOMIC DNA]</scope>
    <source>
        <strain evidence="2 3">PE63</strain>
    </source>
</reference>
<name>A0ABS5LWS4_9BURK</name>
<evidence type="ECO:0000259" key="1">
    <source>
        <dbReference type="Pfam" id="PF03358"/>
    </source>
</evidence>
<organism evidence="2 3">
    <name type="scientific">Comamonas brasiliensis</name>
    <dbReference type="NCBI Taxonomy" id="1812482"/>
    <lineage>
        <taxon>Bacteria</taxon>
        <taxon>Pseudomonadati</taxon>
        <taxon>Pseudomonadota</taxon>
        <taxon>Betaproteobacteria</taxon>
        <taxon>Burkholderiales</taxon>
        <taxon>Comamonadaceae</taxon>
        <taxon>Comamonas</taxon>
    </lineage>
</organism>
<dbReference type="Pfam" id="PF03358">
    <property type="entry name" value="FMN_red"/>
    <property type="match status" value="1"/>
</dbReference>
<keyword evidence="3" id="KW-1185">Reference proteome</keyword>
<feature type="domain" description="NADPH-dependent FMN reductase-like" evidence="1">
    <location>
        <begin position="13"/>
        <end position="169"/>
    </location>
</feature>
<dbReference type="EMBL" id="JAANES010000004">
    <property type="protein sequence ID" value="MBS3020784.1"/>
    <property type="molecule type" value="Genomic_DNA"/>
</dbReference>
<dbReference type="Proteomes" id="UP001647436">
    <property type="component" value="Unassembled WGS sequence"/>
</dbReference>
<dbReference type="EC" id="1.-.-.-" evidence="2"/>
<protein>
    <submittedName>
        <fullName evidence="2">NAD(P)H-dependent FMN reductase</fullName>
        <ecNumber evidence="2">1.-.-.-</ecNumber>
    </submittedName>
</protein>
<evidence type="ECO:0000313" key="2">
    <source>
        <dbReference type="EMBL" id="MBS3020784.1"/>
    </source>
</evidence>
<dbReference type="InterPro" id="IPR029039">
    <property type="entry name" value="Flavoprotein-like_sf"/>
</dbReference>
<keyword evidence="2" id="KW-0560">Oxidoreductase</keyword>
<sequence length="203" mass="21797">MKNAIALCCNDCMQILIFAGSTRQDSYNRKLAKVVASIARQQGAEPSLLELSDFDIPLYNADLEAQGTPADVIRLKQAMHSHAAWIVCCPEYNGSYPALLKNAIDWASSPVKGDAQWSDGVLPFRNKVVGMASASPGGLGGLRAQSHLAALLLNLECWVAPRSHAVSQAGEAFDAQGHLVRAQNQQGMEALVQQVLWAATRLG</sequence>
<gene>
    <name evidence="2" type="ORF">DJFAAGMI_03548</name>
</gene>